<organism evidence="1">
    <name type="scientific">Anguilla anguilla</name>
    <name type="common">European freshwater eel</name>
    <name type="synonym">Muraena anguilla</name>
    <dbReference type="NCBI Taxonomy" id="7936"/>
    <lineage>
        <taxon>Eukaryota</taxon>
        <taxon>Metazoa</taxon>
        <taxon>Chordata</taxon>
        <taxon>Craniata</taxon>
        <taxon>Vertebrata</taxon>
        <taxon>Euteleostomi</taxon>
        <taxon>Actinopterygii</taxon>
        <taxon>Neopterygii</taxon>
        <taxon>Teleostei</taxon>
        <taxon>Anguilliformes</taxon>
        <taxon>Anguillidae</taxon>
        <taxon>Anguilla</taxon>
    </lineage>
</organism>
<sequence length="36" mass="4129">MRTRQPGNSGDIRSYLVHGREVEIDSFVASFLNVYN</sequence>
<reference evidence="1" key="1">
    <citation type="submission" date="2014-11" db="EMBL/GenBank/DDBJ databases">
        <authorList>
            <person name="Amaro Gonzalez C."/>
        </authorList>
    </citation>
    <scope>NUCLEOTIDE SEQUENCE</scope>
</reference>
<protein>
    <submittedName>
        <fullName evidence="1">Uncharacterized protein</fullName>
    </submittedName>
</protein>
<evidence type="ECO:0000313" key="1">
    <source>
        <dbReference type="EMBL" id="JAH54457.1"/>
    </source>
</evidence>
<accession>A0A0E9TLX0</accession>
<name>A0A0E9TLX0_ANGAN</name>
<dbReference type="AlphaFoldDB" id="A0A0E9TLX0"/>
<proteinExistence type="predicted"/>
<dbReference type="EMBL" id="GBXM01054120">
    <property type="protein sequence ID" value="JAH54457.1"/>
    <property type="molecule type" value="Transcribed_RNA"/>
</dbReference>
<reference evidence="1" key="2">
    <citation type="journal article" date="2015" name="Fish Shellfish Immunol.">
        <title>Early steps in the European eel (Anguilla anguilla)-Vibrio vulnificus interaction in the gills: Role of the RtxA13 toxin.</title>
        <authorList>
            <person name="Callol A."/>
            <person name="Pajuelo D."/>
            <person name="Ebbesson L."/>
            <person name="Teles M."/>
            <person name="MacKenzie S."/>
            <person name="Amaro C."/>
        </authorList>
    </citation>
    <scope>NUCLEOTIDE SEQUENCE</scope>
</reference>